<dbReference type="RefSeq" id="WP_013194743.1">
    <property type="nucleotide sequence ID" value="NC_014253.1"/>
</dbReference>
<organism evidence="4 5">
    <name type="scientific">Methanohalobium evestigatum (strain ATCC BAA-1072 / DSM 3721 / NBRC 107634 / OCM 161 / Z-7303)</name>
    <dbReference type="NCBI Taxonomy" id="644295"/>
    <lineage>
        <taxon>Archaea</taxon>
        <taxon>Methanobacteriati</taxon>
        <taxon>Methanobacteriota</taxon>
        <taxon>Stenosarchaea group</taxon>
        <taxon>Methanomicrobia</taxon>
        <taxon>Methanosarcinales</taxon>
        <taxon>Methanosarcinaceae</taxon>
        <taxon>Methanohalobium</taxon>
    </lineage>
</organism>
<evidence type="ECO:0000313" key="4">
    <source>
        <dbReference type="EMBL" id="ADI74177.1"/>
    </source>
</evidence>
<dbReference type="AlphaFoldDB" id="D7E7V4"/>
<dbReference type="Proteomes" id="UP000000391">
    <property type="component" value="Chromosome"/>
</dbReference>
<dbReference type="GeneID" id="9346950"/>
<sequence>MVQLRSFQISRDNFNEKLGSGFPEDSLVLIEGVSGSGKSIVSQRIAYGLAENETSVTYISTQMTTKGFINQMYSLDYQISSHLLNGNMLYIPVIPLVKNTRQSMDFIQKLMNAEDLFEKDVIIIDTISSLIKNSVNSEKGFDLVSFFKRLNGMDKTIIMTLEPGSLDEEIVTMLRSSSDINLSLNVKQMSNQVRRMLTVNKFIGAQATIGDIIGIRIEPKVGLVVEIAAVS</sequence>
<dbReference type="Gene3D" id="3.40.50.300">
    <property type="entry name" value="P-loop containing nucleotide triphosphate hydrolases"/>
    <property type="match status" value="1"/>
</dbReference>
<feature type="domain" description="AAA+ ATPase" evidence="3">
    <location>
        <begin position="24"/>
        <end position="187"/>
    </location>
</feature>
<name>D7E7V4_METEZ</name>
<dbReference type="InterPro" id="IPR027417">
    <property type="entry name" value="P-loop_NTPase"/>
</dbReference>
<dbReference type="InterPro" id="IPR003593">
    <property type="entry name" value="AAA+_ATPase"/>
</dbReference>
<dbReference type="SUPFAM" id="SSF52540">
    <property type="entry name" value="P-loop containing nucleoside triphosphate hydrolases"/>
    <property type="match status" value="1"/>
</dbReference>
<dbReference type="STRING" id="644295.Metev_1317"/>
<keyword evidence="2" id="KW-0067">ATP-binding</keyword>
<dbReference type="NCBIfam" id="NF006320">
    <property type="entry name" value="PRK08533.1"/>
    <property type="match status" value="1"/>
</dbReference>
<evidence type="ECO:0000256" key="1">
    <source>
        <dbReference type="ARBA" id="ARBA00022741"/>
    </source>
</evidence>
<dbReference type="PANTHER" id="PTHR43637">
    <property type="entry name" value="UPF0273 PROTEIN TM_0370"/>
    <property type="match status" value="1"/>
</dbReference>
<keyword evidence="5" id="KW-1185">Reference proteome</keyword>
<dbReference type="OrthoDB" id="63735at2157"/>
<reference evidence="4 5" key="1">
    <citation type="submission" date="2010-06" db="EMBL/GenBank/DDBJ databases">
        <title>Complete sequence chromosome of Methanohalobium evestigatum Z-7303.</title>
        <authorList>
            <consortium name="US DOE Joint Genome Institute"/>
            <person name="Lucas S."/>
            <person name="Copeland A."/>
            <person name="Lapidus A."/>
            <person name="Cheng J.-F."/>
            <person name="Bruce D."/>
            <person name="Goodwin L."/>
            <person name="Pitluck S."/>
            <person name="Saunders E."/>
            <person name="Detter J.C."/>
            <person name="Han C."/>
            <person name="Tapia R."/>
            <person name="Land M."/>
            <person name="Hauser L."/>
            <person name="Kyrpides N."/>
            <person name="Mikhailova N."/>
            <person name="Sieprawska-Lupa M."/>
            <person name="Whitman W.B."/>
            <person name="Anderson I."/>
            <person name="Woyke T."/>
        </authorList>
    </citation>
    <scope>NUCLEOTIDE SEQUENCE [LARGE SCALE GENOMIC DNA]</scope>
    <source>
        <strain evidence="5">ATCC BAA-1072 / DSM 3721 / NBRC 107634 / OCM 161 / Z-7303</strain>
    </source>
</reference>
<dbReference type="PANTHER" id="PTHR43637:SF3">
    <property type="entry name" value="FLAGELLA-RELATED PROTEIN H-RELATED"/>
    <property type="match status" value="1"/>
</dbReference>
<dbReference type="KEGG" id="mev:Metev_1317"/>
<dbReference type="HOGENOM" id="CLU_094838_0_0_2"/>
<evidence type="ECO:0000259" key="3">
    <source>
        <dbReference type="SMART" id="SM00382"/>
    </source>
</evidence>
<proteinExistence type="predicted"/>
<dbReference type="GO" id="GO:0005524">
    <property type="term" value="F:ATP binding"/>
    <property type="evidence" value="ECO:0007669"/>
    <property type="project" value="UniProtKB-KW"/>
</dbReference>
<evidence type="ECO:0000313" key="5">
    <source>
        <dbReference type="Proteomes" id="UP000000391"/>
    </source>
</evidence>
<accession>D7E7V4</accession>
<keyword evidence="1" id="KW-0547">Nucleotide-binding</keyword>
<protein>
    <submittedName>
        <fullName evidence="4">AAA ATPase</fullName>
    </submittedName>
</protein>
<gene>
    <name evidence="4" type="ordered locus">Metev_1317</name>
</gene>
<dbReference type="EMBL" id="CP002069">
    <property type="protein sequence ID" value="ADI74177.1"/>
    <property type="molecule type" value="Genomic_DNA"/>
</dbReference>
<dbReference type="Pfam" id="PF06745">
    <property type="entry name" value="ATPase"/>
    <property type="match status" value="1"/>
</dbReference>
<dbReference type="InterPro" id="IPR014774">
    <property type="entry name" value="KaiC-like_dom"/>
</dbReference>
<dbReference type="SMART" id="SM00382">
    <property type="entry name" value="AAA"/>
    <property type="match status" value="1"/>
</dbReference>
<evidence type="ECO:0000256" key="2">
    <source>
        <dbReference type="ARBA" id="ARBA00022840"/>
    </source>
</evidence>